<evidence type="ECO:0000313" key="1">
    <source>
        <dbReference type="EMBL" id="QNM13130.1"/>
    </source>
</evidence>
<dbReference type="Proteomes" id="UP000515856">
    <property type="component" value="Chromosome"/>
</dbReference>
<gene>
    <name evidence="1" type="ORF">H9Q80_04055</name>
</gene>
<dbReference type="KEGG" id="ehn:H9Q80_04055"/>
<sequence length="269" mass="31668">MNLKTLYELKEVLDFCGYHDTIVEDMTNRGIDLESLEDKVNHEQKEIEENVYPNLHGTELLNKENISLLGEEILQYFEKTLEEWDKGIIDYDKNTNQLFHNEGKIFSSDVIAWYEGGRTTEDLVKEYSDEKEVEEDREHQILLLLGHAVHLGWNIKHDDEGIYFHKTAPNGLELGVHFDAVHEQESVEEFLDAIYEYGNEYSVAEELSYYANVEHYGQGLVLDDVIDDLKWFKDEVLEVHTFLENYHQELSQKENETIEMELEEIDKEL</sequence>
<organism evidence="1 2">
    <name type="scientific">[Eubacterium] hominis</name>
    <dbReference type="NCBI Taxonomy" id="2764325"/>
    <lineage>
        <taxon>Bacteria</taxon>
        <taxon>Bacillati</taxon>
        <taxon>Bacillota</taxon>
        <taxon>Erysipelotrichia</taxon>
        <taxon>Erysipelotrichales</taxon>
        <taxon>Erysipelotrichaceae</taxon>
        <taxon>Amedibacillus</taxon>
    </lineage>
</organism>
<keyword evidence="2" id="KW-1185">Reference proteome</keyword>
<reference evidence="1 2" key="1">
    <citation type="submission" date="2020-08" db="EMBL/GenBank/DDBJ databases">
        <authorList>
            <person name="Liu C."/>
            <person name="Sun Q."/>
        </authorList>
    </citation>
    <scope>NUCLEOTIDE SEQUENCE [LARGE SCALE GENOMIC DNA]</scope>
    <source>
        <strain evidence="1 2">NSJ-61</strain>
    </source>
</reference>
<evidence type="ECO:0000313" key="2">
    <source>
        <dbReference type="Proteomes" id="UP000515856"/>
    </source>
</evidence>
<dbReference type="RefSeq" id="WP_118654668.1">
    <property type="nucleotide sequence ID" value="NZ_CP060636.1"/>
</dbReference>
<name>A0A7G9GQP8_9FIRM</name>
<accession>A0A7G9GQP8</accession>
<dbReference type="EMBL" id="CP060636">
    <property type="protein sequence ID" value="QNM13130.1"/>
    <property type="molecule type" value="Genomic_DNA"/>
</dbReference>
<proteinExistence type="predicted"/>
<protein>
    <submittedName>
        <fullName evidence="1">Uncharacterized protein</fullName>
    </submittedName>
</protein>
<dbReference type="AlphaFoldDB" id="A0A7G9GQP8"/>